<name>A0AA40DT38_9PEZI</name>
<sequence>MPVLSLQANRVGGVYLHMLQQRRMSMIRWSSARASGLELHWILQCLRLGNEAFHVPVDHWYCHLPAGRDLVTATTSKCSLPWKDVTAKRPECQNAPLAACTGLLPQLCSRAGFRAALSFLSHMT</sequence>
<proteinExistence type="predicted"/>
<keyword evidence="2" id="KW-1185">Reference proteome</keyword>
<dbReference type="EMBL" id="JAUKUA010000005">
    <property type="protein sequence ID" value="KAK0710973.1"/>
    <property type="molecule type" value="Genomic_DNA"/>
</dbReference>
<evidence type="ECO:0000313" key="1">
    <source>
        <dbReference type="EMBL" id="KAK0710973.1"/>
    </source>
</evidence>
<accession>A0AA40DT38</accession>
<dbReference type="Proteomes" id="UP001172102">
    <property type="component" value="Unassembled WGS sequence"/>
</dbReference>
<dbReference type="AlphaFoldDB" id="A0AA40DT38"/>
<protein>
    <submittedName>
        <fullName evidence="1">Uncharacterized protein</fullName>
    </submittedName>
</protein>
<comment type="caution">
    <text evidence="1">The sequence shown here is derived from an EMBL/GenBank/DDBJ whole genome shotgun (WGS) entry which is preliminary data.</text>
</comment>
<gene>
    <name evidence="1" type="ORF">B0H67DRAFT_270410</name>
</gene>
<evidence type="ECO:0000313" key="2">
    <source>
        <dbReference type="Proteomes" id="UP001172102"/>
    </source>
</evidence>
<reference evidence="1" key="1">
    <citation type="submission" date="2023-06" db="EMBL/GenBank/DDBJ databases">
        <title>Genome-scale phylogeny and comparative genomics of the fungal order Sordariales.</title>
        <authorList>
            <consortium name="Lawrence Berkeley National Laboratory"/>
            <person name="Hensen N."/>
            <person name="Bonometti L."/>
            <person name="Westerberg I."/>
            <person name="Brannstrom I.O."/>
            <person name="Guillou S."/>
            <person name="Cros-Aarteil S."/>
            <person name="Calhoun S."/>
            <person name="Haridas S."/>
            <person name="Kuo A."/>
            <person name="Mondo S."/>
            <person name="Pangilinan J."/>
            <person name="Riley R."/>
            <person name="Labutti K."/>
            <person name="Andreopoulos B."/>
            <person name="Lipzen A."/>
            <person name="Chen C."/>
            <person name="Yanf M."/>
            <person name="Daum C."/>
            <person name="Ng V."/>
            <person name="Clum A."/>
            <person name="Steindorff A."/>
            <person name="Ohm R."/>
            <person name="Martin F."/>
            <person name="Silar P."/>
            <person name="Natvig D."/>
            <person name="Lalanne C."/>
            <person name="Gautier V."/>
            <person name="Ament-Velasquez S.L."/>
            <person name="Kruys A."/>
            <person name="Hutchinson M.I."/>
            <person name="Powell A.J."/>
            <person name="Barry K."/>
            <person name="Miller A.N."/>
            <person name="Grigoriev I.V."/>
            <person name="Debuchy R."/>
            <person name="Gladieux P."/>
            <person name="Thoren M.H."/>
            <person name="Johannesson H."/>
        </authorList>
    </citation>
    <scope>NUCLEOTIDE SEQUENCE</scope>
    <source>
        <strain evidence="1">SMH4607-1</strain>
    </source>
</reference>
<organism evidence="1 2">
    <name type="scientific">Lasiosphaeris hirsuta</name>
    <dbReference type="NCBI Taxonomy" id="260670"/>
    <lineage>
        <taxon>Eukaryota</taxon>
        <taxon>Fungi</taxon>
        <taxon>Dikarya</taxon>
        <taxon>Ascomycota</taxon>
        <taxon>Pezizomycotina</taxon>
        <taxon>Sordariomycetes</taxon>
        <taxon>Sordariomycetidae</taxon>
        <taxon>Sordariales</taxon>
        <taxon>Lasiosphaeriaceae</taxon>
        <taxon>Lasiosphaeris</taxon>
    </lineage>
</organism>